<comment type="caution">
    <text evidence="1">The sequence shown here is derived from an EMBL/GenBank/DDBJ whole genome shotgun (WGS) entry which is preliminary data.</text>
</comment>
<reference evidence="1" key="1">
    <citation type="journal article" date="2020" name="Fungal Divers.">
        <title>Resolving the Mortierellaceae phylogeny through synthesis of multi-gene phylogenetics and phylogenomics.</title>
        <authorList>
            <person name="Vandepol N."/>
            <person name="Liber J."/>
            <person name="Desiro A."/>
            <person name="Na H."/>
            <person name="Kennedy M."/>
            <person name="Barry K."/>
            <person name="Grigoriev I.V."/>
            <person name="Miller A.N."/>
            <person name="O'Donnell K."/>
            <person name="Stajich J.E."/>
            <person name="Bonito G."/>
        </authorList>
    </citation>
    <scope>NUCLEOTIDE SEQUENCE</scope>
    <source>
        <strain evidence="1">NRRL 6426</strain>
    </source>
</reference>
<dbReference type="AlphaFoldDB" id="A0A9P5S418"/>
<keyword evidence="2" id="KW-1185">Reference proteome</keyword>
<organism evidence="1 2">
    <name type="scientific">Linnemannia schmuckeri</name>
    <dbReference type="NCBI Taxonomy" id="64567"/>
    <lineage>
        <taxon>Eukaryota</taxon>
        <taxon>Fungi</taxon>
        <taxon>Fungi incertae sedis</taxon>
        <taxon>Mucoromycota</taxon>
        <taxon>Mortierellomycotina</taxon>
        <taxon>Mortierellomycetes</taxon>
        <taxon>Mortierellales</taxon>
        <taxon>Mortierellaceae</taxon>
        <taxon>Linnemannia</taxon>
    </lineage>
</organism>
<gene>
    <name evidence="1" type="ORF">BG015_001197</name>
</gene>
<dbReference type="Proteomes" id="UP000748756">
    <property type="component" value="Unassembled WGS sequence"/>
</dbReference>
<protein>
    <submittedName>
        <fullName evidence="1">Uncharacterized protein</fullName>
    </submittedName>
</protein>
<evidence type="ECO:0000313" key="2">
    <source>
        <dbReference type="Proteomes" id="UP000748756"/>
    </source>
</evidence>
<dbReference type="EMBL" id="JAAAUQ010000121">
    <property type="protein sequence ID" value="KAF9154354.1"/>
    <property type="molecule type" value="Genomic_DNA"/>
</dbReference>
<proteinExistence type="predicted"/>
<evidence type="ECO:0000313" key="1">
    <source>
        <dbReference type="EMBL" id="KAF9154354.1"/>
    </source>
</evidence>
<accession>A0A9P5S418</accession>
<name>A0A9P5S418_9FUNG</name>
<sequence>MTKNMPDIQPRQSLKAQFSSEVHTVNARLDKKSGDYVILWKDIQMGLPYVQHVLDGSNIVSLLADDNFEEILYK</sequence>
<dbReference type="OrthoDB" id="2447829at2759"/>